<evidence type="ECO:0000313" key="1">
    <source>
        <dbReference type="EMBL" id="RAQ21898.1"/>
    </source>
</evidence>
<sequence length="143" mass="15395">MAYITYQQYLDIYGTCPISEKEFPVYAGLSSDLIDSITQYKIVKGGGISALPDFIQLIIQKATAAQVLYYIQLGLETVLTGQVGQSFTVGKVSVSGGALSATATKPGAVMVSPLALALLEQTPFMYRGVHVCSDQFLNLFWGI</sequence>
<comment type="caution">
    <text evidence="1">The sequence shown here is derived from an EMBL/GenBank/DDBJ whole genome shotgun (WGS) entry which is preliminary data.</text>
</comment>
<accession>A0A328UCY6</accession>
<protein>
    <submittedName>
        <fullName evidence="1">Uncharacterized protein</fullName>
    </submittedName>
</protein>
<dbReference type="Proteomes" id="UP000249377">
    <property type="component" value="Unassembled WGS sequence"/>
</dbReference>
<name>A0A328UCY6_9FIRM</name>
<dbReference type="AlphaFoldDB" id="A0A328UCY6"/>
<gene>
    <name evidence="1" type="ORF">DPQ25_14005</name>
</gene>
<dbReference type="EMBL" id="QLYR01000019">
    <property type="protein sequence ID" value="RAQ21898.1"/>
    <property type="molecule type" value="Genomic_DNA"/>
</dbReference>
<reference evidence="1 2" key="1">
    <citation type="submission" date="2018-06" db="EMBL/GenBank/DDBJ databases">
        <title>Noncontiguous genome sequence of Ruminococcaceae bacterium ASD2818.</title>
        <authorList>
            <person name="Chaplin A.V."/>
            <person name="Sokolova S.R."/>
            <person name="Kochetkova T.O."/>
            <person name="Goltsov A.Y."/>
            <person name="Trofimov D.Y."/>
            <person name="Efimov B.A."/>
        </authorList>
    </citation>
    <scope>NUCLEOTIDE SEQUENCE [LARGE SCALE GENOMIC DNA]</scope>
    <source>
        <strain evidence="1 2">ASD2818</strain>
    </source>
</reference>
<evidence type="ECO:0000313" key="2">
    <source>
        <dbReference type="Proteomes" id="UP000249377"/>
    </source>
</evidence>
<organism evidence="1 2">
    <name type="scientific">Hydrogeniiclostridium mannosilyticum</name>
    <dbReference type="NCBI Taxonomy" id="2764322"/>
    <lineage>
        <taxon>Bacteria</taxon>
        <taxon>Bacillati</taxon>
        <taxon>Bacillota</taxon>
        <taxon>Clostridia</taxon>
        <taxon>Eubacteriales</taxon>
        <taxon>Acutalibacteraceae</taxon>
        <taxon>Hydrogeniiclostridium</taxon>
    </lineage>
</organism>
<dbReference type="RefSeq" id="WP_112333798.1">
    <property type="nucleotide sequence ID" value="NZ_QLYR01000019.1"/>
</dbReference>
<keyword evidence="2" id="KW-1185">Reference proteome</keyword>
<proteinExistence type="predicted"/>